<evidence type="ECO:0000256" key="1">
    <source>
        <dbReference type="PROSITE-ProRule" id="PRU00176"/>
    </source>
</evidence>
<dbReference type="PANTHER" id="PTHR46007">
    <property type="entry name" value="MEDIATOR OF RNA POLYMERASE II TRANSCRIPTION SUBUNIT 12"/>
    <property type="match status" value="1"/>
</dbReference>
<reference evidence="5" key="1">
    <citation type="submission" date="2010-08" db="EMBL/GenBank/DDBJ databases">
        <authorList>
            <consortium name="Caenorhabditis japonica Sequencing Consortium"/>
            <person name="Wilson R.K."/>
        </authorList>
    </citation>
    <scope>NUCLEOTIDE SEQUENCE [LARGE SCALE GENOMIC DNA]</scope>
    <source>
        <strain evidence="5">DF5081</strain>
    </source>
</reference>
<proteinExistence type="predicted"/>
<dbReference type="GO" id="GO:0016592">
    <property type="term" value="C:mediator complex"/>
    <property type="evidence" value="ECO:0007669"/>
    <property type="project" value="TreeGrafter"/>
</dbReference>
<feature type="region of interest" description="Disordered" evidence="2">
    <location>
        <begin position="1"/>
        <end position="49"/>
    </location>
</feature>
<dbReference type="SUPFAM" id="SSF54928">
    <property type="entry name" value="RNA-binding domain, RBD"/>
    <property type="match status" value="1"/>
</dbReference>
<organism evidence="4 5">
    <name type="scientific">Caenorhabditis japonica</name>
    <dbReference type="NCBI Taxonomy" id="281687"/>
    <lineage>
        <taxon>Eukaryota</taxon>
        <taxon>Metazoa</taxon>
        <taxon>Ecdysozoa</taxon>
        <taxon>Nematoda</taxon>
        <taxon>Chromadorea</taxon>
        <taxon>Rhabditida</taxon>
        <taxon>Rhabditina</taxon>
        <taxon>Rhabditomorpha</taxon>
        <taxon>Rhabditoidea</taxon>
        <taxon>Rhabditidae</taxon>
        <taxon>Peloderinae</taxon>
        <taxon>Caenorhabditis</taxon>
    </lineage>
</organism>
<dbReference type="GO" id="GO:0003723">
    <property type="term" value="F:RNA binding"/>
    <property type="evidence" value="ECO:0007669"/>
    <property type="project" value="UniProtKB-UniRule"/>
</dbReference>
<sequence length="540" mass="60069">MSPPPRNHTGHPDPAQQPQNSPSSPRNQQHQHQQQQMMPFMPQSSLPSTPIPLYPTGAAAIIPAPPTYEVIPNRIFVGGFPTSRIDLQTTESDLREHFEKFFPVKDVKMVKSLDGVSKGYGFITFETEDQAEEIRKLNPKQLEFRNRKLNLGPAIRKICGSAFPPGYAIATPSQLVSASPSFGYAIPASPSPYGGYSISATPQMFVYPPVVNQNRSPNEQQTSPQLSPSQQQQQQQQIFFAPGEQEPARTYATAVSGSEKGGEAGLEELQMQPNPQGPQPLGVNNNSMNMNAQQYQPWNGHGYEMDANNNYQQTYYGENYGGGYAQPAQPYSPYTPNGMSDKNGAMPMPMHFYMNSNGMYQPSYTYMSPPLPGGQYPQLIQSPYWSQNYQQAQNQPHHQQHNQYQHQQTKNQYSNGYNAGYNNNNNNYVGPAGDIPNGYHYQGYHHNHHGGHDENSFSRPLQAPRAGKKNRKASESHEKKNKSPTKGISHDKTANSSTASPDQKSSKKSIPPIGAFSEFSPSFLSIFPIFYSTLNRSISV</sequence>
<dbReference type="Proteomes" id="UP000005237">
    <property type="component" value="Unassembled WGS sequence"/>
</dbReference>
<evidence type="ECO:0000313" key="5">
    <source>
        <dbReference type="Proteomes" id="UP000005237"/>
    </source>
</evidence>
<dbReference type="Gene3D" id="3.30.70.330">
    <property type="match status" value="1"/>
</dbReference>
<evidence type="ECO:0000259" key="3">
    <source>
        <dbReference type="PROSITE" id="PS50102"/>
    </source>
</evidence>
<dbReference type="GO" id="GO:0003713">
    <property type="term" value="F:transcription coactivator activity"/>
    <property type="evidence" value="ECO:0007669"/>
    <property type="project" value="TreeGrafter"/>
</dbReference>
<dbReference type="InterPro" id="IPR034988">
    <property type="entry name" value="DAZ_BOULE_RRM"/>
</dbReference>
<feature type="compositionally biased region" description="Low complexity" evidence="2">
    <location>
        <begin position="220"/>
        <end position="236"/>
    </location>
</feature>
<protein>
    <submittedName>
        <fullName evidence="4">RRM domain-containing protein</fullName>
    </submittedName>
</protein>
<evidence type="ECO:0000256" key="2">
    <source>
        <dbReference type="SAM" id="MobiDB-lite"/>
    </source>
</evidence>
<dbReference type="CDD" id="cd12412">
    <property type="entry name" value="RRM_DAZL_BOULE"/>
    <property type="match status" value="1"/>
</dbReference>
<dbReference type="PANTHER" id="PTHR46007:SF8">
    <property type="entry name" value="C2H2-TYPE DOMAIN-CONTAINING PROTEIN"/>
    <property type="match status" value="1"/>
</dbReference>
<feature type="compositionally biased region" description="Low complexity" evidence="2">
    <location>
        <begin position="16"/>
        <end position="48"/>
    </location>
</feature>
<dbReference type="AlphaFoldDB" id="A0A8R1DV03"/>
<accession>A0A8R1DV03</accession>
<dbReference type="InterPro" id="IPR051647">
    <property type="entry name" value="Mediator_comp_sub12"/>
</dbReference>
<feature type="region of interest" description="Disordered" evidence="2">
    <location>
        <begin position="388"/>
        <end position="512"/>
    </location>
</feature>
<dbReference type="InterPro" id="IPR000504">
    <property type="entry name" value="RRM_dom"/>
</dbReference>
<reference evidence="4" key="2">
    <citation type="submission" date="2022-06" db="UniProtKB">
        <authorList>
            <consortium name="EnsemblMetazoa"/>
        </authorList>
    </citation>
    <scope>IDENTIFICATION</scope>
    <source>
        <strain evidence="4">DF5081</strain>
    </source>
</reference>
<dbReference type="GO" id="GO:0045944">
    <property type="term" value="P:positive regulation of transcription by RNA polymerase II"/>
    <property type="evidence" value="ECO:0007669"/>
    <property type="project" value="TreeGrafter"/>
</dbReference>
<dbReference type="InterPro" id="IPR012677">
    <property type="entry name" value="Nucleotide-bd_a/b_plait_sf"/>
</dbReference>
<feature type="compositionally biased region" description="Polar residues" evidence="2">
    <location>
        <begin position="494"/>
        <end position="503"/>
    </location>
</feature>
<dbReference type="EnsemblMetazoa" id="CJA13038.1">
    <property type="protein sequence ID" value="CJA13038.1"/>
    <property type="gene ID" value="WBGene00132242"/>
</dbReference>
<dbReference type="Pfam" id="PF00076">
    <property type="entry name" value="RRM_1"/>
    <property type="match status" value="1"/>
</dbReference>
<keyword evidence="1" id="KW-0694">RNA-binding</keyword>
<keyword evidence="5" id="KW-1185">Reference proteome</keyword>
<feature type="compositionally biased region" description="Low complexity" evidence="2">
    <location>
        <begin position="388"/>
        <end position="428"/>
    </location>
</feature>
<name>A0A8R1DV03_CAEJA</name>
<feature type="domain" description="RRM" evidence="3">
    <location>
        <begin position="73"/>
        <end position="156"/>
    </location>
</feature>
<dbReference type="SMART" id="SM00360">
    <property type="entry name" value="RRM"/>
    <property type="match status" value="1"/>
</dbReference>
<feature type="region of interest" description="Disordered" evidence="2">
    <location>
        <begin position="209"/>
        <end position="236"/>
    </location>
</feature>
<dbReference type="PROSITE" id="PS50102">
    <property type="entry name" value="RRM"/>
    <property type="match status" value="1"/>
</dbReference>
<dbReference type="InterPro" id="IPR035979">
    <property type="entry name" value="RBD_domain_sf"/>
</dbReference>
<evidence type="ECO:0000313" key="4">
    <source>
        <dbReference type="EnsemblMetazoa" id="CJA13038.1"/>
    </source>
</evidence>